<dbReference type="Proteomes" id="UP000192660">
    <property type="component" value="Unassembled WGS sequence"/>
</dbReference>
<feature type="chain" id="PRO_5039165014" evidence="1">
    <location>
        <begin position="20"/>
        <end position="330"/>
    </location>
</feature>
<dbReference type="OrthoDB" id="2080924at2"/>
<evidence type="ECO:0000256" key="1">
    <source>
        <dbReference type="SAM" id="SignalP"/>
    </source>
</evidence>
<proteinExistence type="predicted"/>
<evidence type="ECO:0000313" key="3">
    <source>
        <dbReference type="Proteomes" id="UP000192660"/>
    </source>
</evidence>
<dbReference type="EMBL" id="FWWY01000001">
    <property type="protein sequence ID" value="SMC05924.1"/>
    <property type="molecule type" value="Genomic_DNA"/>
</dbReference>
<protein>
    <submittedName>
        <fullName evidence="2">Uncharacterized protein</fullName>
    </submittedName>
</protein>
<dbReference type="PROSITE" id="PS51257">
    <property type="entry name" value="PROKAR_LIPOPROTEIN"/>
    <property type="match status" value="1"/>
</dbReference>
<dbReference type="RefSeq" id="WP_020373724.1">
    <property type="nucleotide sequence ID" value="NZ_FWWY01000001.1"/>
</dbReference>
<keyword evidence="3" id="KW-1185">Reference proteome</keyword>
<dbReference type="STRING" id="28034.BFX07_12525"/>
<feature type="signal peptide" evidence="1">
    <location>
        <begin position="1"/>
        <end position="19"/>
    </location>
</feature>
<dbReference type="AlphaFoldDB" id="A0A1W1WHY5"/>
<evidence type="ECO:0000313" key="2">
    <source>
        <dbReference type="EMBL" id="SMC05924.1"/>
    </source>
</evidence>
<reference evidence="3" key="1">
    <citation type="submission" date="2017-04" db="EMBL/GenBank/DDBJ databases">
        <authorList>
            <person name="Varghese N."/>
            <person name="Submissions S."/>
        </authorList>
    </citation>
    <scope>NUCLEOTIDE SEQUENCE [LARGE SCALE GENOMIC DNA]</scope>
    <source>
        <strain evidence="3">DSM 9293</strain>
    </source>
</reference>
<gene>
    <name evidence="2" type="ORF">SAMN00768000_2536</name>
</gene>
<organism evidence="2 3">
    <name type="scientific">Sulfobacillus thermosulfidooxidans (strain DSM 9293 / VKM B-1269 / AT-1)</name>
    <dbReference type="NCBI Taxonomy" id="929705"/>
    <lineage>
        <taxon>Bacteria</taxon>
        <taxon>Bacillati</taxon>
        <taxon>Bacillota</taxon>
        <taxon>Clostridia</taxon>
        <taxon>Eubacteriales</taxon>
        <taxon>Clostridiales Family XVII. Incertae Sedis</taxon>
        <taxon>Sulfobacillus</taxon>
    </lineage>
</organism>
<name>A0A1W1WHY5_SULTA</name>
<sequence length="330" mass="35824">MKAKWIASIMAANLLGVIAGCGVEQSNVSPPSVLLAKHPANNNKFPGGISQDVVLSPTRPATEVLPQTVRRLLPAYVADGLSINLPDFSPQYPGRAHLPVKQLIPEIFGVSIHQVPWYYQGTTTPNNPMLLMVDTVNNLAYPSRFDLVSRDVLKGAGTIFQSSNLNTIDQELHGSIADQNPGFQNLYIPTLFTETMGVKGFQQTNPHAIHIVSVGTNFLAPTYSASTHGPVAYTVFHAYSPGENGAPQVQLPHGYELEQGPGTILVGQPLSTIVFRDGQKWAEGYIQWTFIEAYTNKGWYVVFLGLNPVPQNMGKSPVPSSNPQPARLLS</sequence>
<keyword evidence="1" id="KW-0732">Signal</keyword>
<accession>A0A1W1WHY5</accession>